<dbReference type="PATRIC" id="fig|1429439.4.peg.7448"/>
<keyword evidence="3" id="KW-0548">Nucleotidyltransferase</keyword>
<accession>W4LH19</accession>
<comment type="similarity">
    <text evidence="1">Belongs to the bacterial reverse transcriptase family.</text>
</comment>
<keyword evidence="3" id="KW-0808">Transferase</keyword>
<evidence type="ECO:0000259" key="2">
    <source>
        <dbReference type="Pfam" id="PF13655"/>
    </source>
</evidence>
<dbReference type="InterPro" id="IPR025960">
    <property type="entry name" value="RVT_N"/>
</dbReference>
<dbReference type="AlphaFoldDB" id="W4LH19"/>
<evidence type="ECO:0000313" key="4">
    <source>
        <dbReference type="Proteomes" id="UP000019140"/>
    </source>
</evidence>
<evidence type="ECO:0000313" key="3">
    <source>
        <dbReference type="EMBL" id="ETW97383.1"/>
    </source>
</evidence>
<dbReference type="CDD" id="cd01651">
    <property type="entry name" value="RT_G2_intron"/>
    <property type="match status" value="1"/>
</dbReference>
<protein>
    <submittedName>
        <fullName evidence="3">RNA-directed DNA polymerase</fullName>
    </submittedName>
</protein>
<dbReference type="PANTHER" id="PTHR34047">
    <property type="entry name" value="NUCLEAR INTRON MATURASE 1, MITOCHONDRIAL-RELATED"/>
    <property type="match status" value="1"/>
</dbReference>
<dbReference type="InterPro" id="IPR051083">
    <property type="entry name" value="GrpII_Intron_Splice-Mob/Def"/>
</dbReference>
<name>W4LH19_9BACT</name>
<feature type="domain" description="Reverse transcriptase N-terminal" evidence="2">
    <location>
        <begin position="19"/>
        <end position="101"/>
    </location>
</feature>
<comment type="caution">
    <text evidence="3">The sequence shown here is derived from an EMBL/GenBank/DDBJ whole genome shotgun (WGS) entry which is preliminary data.</text>
</comment>
<proteinExistence type="inferred from homology"/>
<reference evidence="3 4" key="1">
    <citation type="journal article" date="2014" name="Nature">
        <title>An environmental bacterial taxon with a large and distinct metabolic repertoire.</title>
        <authorList>
            <person name="Wilson M.C."/>
            <person name="Mori T."/>
            <person name="Ruckert C."/>
            <person name="Uria A.R."/>
            <person name="Helf M.J."/>
            <person name="Takada K."/>
            <person name="Gernert C."/>
            <person name="Steffens U.A."/>
            <person name="Heycke N."/>
            <person name="Schmitt S."/>
            <person name="Rinke C."/>
            <person name="Helfrich E.J."/>
            <person name="Brachmann A.O."/>
            <person name="Gurgui C."/>
            <person name="Wakimoto T."/>
            <person name="Kracht M."/>
            <person name="Crusemann M."/>
            <person name="Hentschel U."/>
            <person name="Abe I."/>
            <person name="Matsunaga S."/>
            <person name="Kalinowski J."/>
            <person name="Takeyama H."/>
            <person name="Piel J."/>
        </authorList>
    </citation>
    <scope>NUCLEOTIDE SEQUENCE [LARGE SCALE GENOMIC DNA]</scope>
    <source>
        <strain evidence="4">TSY2</strain>
    </source>
</reference>
<dbReference type="HOGENOM" id="CLU_013584_10_1_7"/>
<sequence>MSQRQRAKTQDPKDLMAAWQEIPWAKVQRHVFRLQKRIYQATQRGDVRTVRKLQNLLTKSWYARLLAVRRVTQENKGKRTAGIDGAKSLTAPQRWRLARKLRLEGKATPLRRIWIPKRGTSEKRPLGIPTQADRARQTLVRQALEPQWEAKLSAHFYGFRPGRSCHDAIEAVFHRIKFRPQYALKVDIMFRRALYRLYADRCNVESTR</sequence>
<dbReference type="Pfam" id="PF13655">
    <property type="entry name" value="RVT_N"/>
    <property type="match status" value="1"/>
</dbReference>
<organism evidence="3 4">
    <name type="scientific">Candidatus Entotheonella gemina</name>
    <dbReference type="NCBI Taxonomy" id="1429439"/>
    <lineage>
        <taxon>Bacteria</taxon>
        <taxon>Pseudomonadati</taxon>
        <taxon>Nitrospinota/Tectimicrobiota group</taxon>
        <taxon>Candidatus Tectimicrobiota</taxon>
        <taxon>Candidatus Entotheonellia</taxon>
        <taxon>Candidatus Entotheonellales</taxon>
        <taxon>Candidatus Entotheonellaceae</taxon>
        <taxon>Candidatus Entotheonella</taxon>
    </lineage>
</organism>
<gene>
    <name evidence="3" type="ORF">ETSY2_44720</name>
</gene>
<dbReference type="EMBL" id="AZHX01002068">
    <property type="protein sequence ID" value="ETW97383.1"/>
    <property type="molecule type" value="Genomic_DNA"/>
</dbReference>
<evidence type="ECO:0000256" key="1">
    <source>
        <dbReference type="ARBA" id="ARBA00034120"/>
    </source>
</evidence>
<dbReference type="PANTHER" id="PTHR34047:SF10">
    <property type="entry name" value="GROUP II INTRON-ASSOCIATED OPEN READING FRAME"/>
    <property type="match status" value="1"/>
</dbReference>
<dbReference type="SUPFAM" id="SSF56672">
    <property type="entry name" value="DNA/RNA polymerases"/>
    <property type="match status" value="1"/>
</dbReference>
<keyword evidence="3" id="KW-0695">RNA-directed DNA polymerase</keyword>
<dbReference type="InterPro" id="IPR043502">
    <property type="entry name" value="DNA/RNA_pol_sf"/>
</dbReference>
<dbReference type="GO" id="GO:0003964">
    <property type="term" value="F:RNA-directed DNA polymerase activity"/>
    <property type="evidence" value="ECO:0007669"/>
    <property type="project" value="UniProtKB-KW"/>
</dbReference>
<keyword evidence="4" id="KW-1185">Reference proteome</keyword>
<dbReference type="Proteomes" id="UP000019140">
    <property type="component" value="Unassembled WGS sequence"/>
</dbReference>